<dbReference type="EMBL" id="JACSQJ010000010">
    <property type="protein sequence ID" value="MBD7989070.1"/>
    <property type="molecule type" value="Genomic_DNA"/>
</dbReference>
<comment type="caution">
    <text evidence="3">The sequence shown here is derived from an EMBL/GenBank/DDBJ whole genome shotgun (WGS) entry which is preliminary data.</text>
</comment>
<accession>A0ABR8UMJ3</accession>
<dbReference type="PROSITE" id="PS51257">
    <property type="entry name" value="PROKAR_LIPOPROTEIN"/>
    <property type="match status" value="1"/>
</dbReference>
<keyword evidence="4" id="KW-1185">Reference proteome</keyword>
<feature type="chain" id="PRO_5045715289" description="Secreted protein" evidence="2">
    <location>
        <begin position="25"/>
        <end position="505"/>
    </location>
</feature>
<name>A0ABR8UMJ3_9GAMM</name>
<evidence type="ECO:0000256" key="1">
    <source>
        <dbReference type="SAM" id="MobiDB-lite"/>
    </source>
</evidence>
<evidence type="ECO:0000313" key="4">
    <source>
        <dbReference type="Proteomes" id="UP000647183"/>
    </source>
</evidence>
<feature type="signal peptide" evidence="2">
    <location>
        <begin position="1"/>
        <end position="24"/>
    </location>
</feature>
<dbReference type="PANTHER" id="PTHR41339">
    <property type="entry name" value="LIPL48"/>
    <property type="match status" value="1"/>
</dbReference>
<proteinExistence type="predicted"/>
<dbReference type="Proteomes" id="UP000647183">
    <property type="component" value="Unassembled WGS sequence"/>
</dbReference>
<keyword evidence="2" id="KW-0732">Signal</keyword>
<organism evidence="3 4">
    <name type="scientific">Luteimonas colneyensis</name>
    <dbReference type="NCBI Taxonomy" id="2762230"/>
    <lineage>
        <taxon>Bacteria</taxon>
        <taxon>Pseudomonadati</taxon>
        <taxon>Pseudomonadota</taxon>
        <taxon>Gammaproteobacteria</taxon>
        <taxon>Lysobacterales</taxon>
        <taxon>Lysobacteraceae</taxon>
        <taxon>Luteimonas</taxon>
    </lineage>
</organism>
<evidence type="ECO:0000256" key="2">
    <source>
        <dbReference type="SAM" id="SignalP"/>
    </source>
</evidence>
<gene>
    <name evidence="3" type="ORF">H9645_13615</name>
</gene>
<feature type="region of interest" description="Disordered" evidence="1">
    <location>
        <begin position="25"/>
        <end position="72"/>
    </location>
</feature>
<protein>
    <recommendedName>
        <fullName evidence="5">Secreted protein</fullName>
    </recommendedName>
</protein>
<dbReference type="RefSeq" id="WP_191730230.1">
    <property type="nucleotide sequence ID" value="NZ_JACSQJ010000010.1"/>
</dbReference>
<feature type="compositionally biased region" description="Pro residues" evidence="1">
    <location>
        <begin position="39"/>
        <end position="66"/>
    </location>
</feature>
<sequence length="505" mass="51420">MSTRHSSKALLMTFGAVLALSACGGNGADRVASPGEGAFPPPPPAAPPPSNPPPAAPPPSEPPPSGPAASCPEGFRNIGTIADFRACELPERIIGELTVPKAAGTVYAINGAVHVGEDMGGDAAAPRAGAREGILNIEAGVTLYASAGPDALVVNRGSKIYALGTAEEPIIMTAKIDVEGGATAETEGRWGGLVLAGRAPVNTCIGDFQPGTAQCETRIEGGDLGMYGGNSATDNSGTVQYMQIRYSGFAFSGGNELQGLTMGGVGSGTTIEYVQVHNSSDDGIEIFGGTVNGRRIVVTGASDDSLDIDSMWSGAVQFGIVVQRDSTGDNMNEWSGTNSSNTIPLTAGQYSNPHVANFTYVGRAGGSSGNGSGFTVNLGSRAEIYNTVVTRKPGGTGKGLTCLSVETPERGSTATLESVFFACPNNFNNDAAEAAFTAGVNTVAGNSTLTSVFVNGANETAVPAAANLPGKHPFLQQVDYIGGVKDANDTWWQGWTCGLTADTPC</sequence>
<reference evidence="3 4" key="1">
    <citation type="submission" date="2020-08" db="EMBL/GenBank/DDBJ databases">
        <title>A Genomic Blueprint of the Chicken Gut Microbiome.</title>
        <authorList>
            <person name="Gilroy R."/>
            <person name="Ravi A."/>
            <person name="Getino M."/>
            <person name="Pursley I."/>
            <person name="Horton D.L."/>
            <person name="Alikhan N.-F."/>
            <person name="Baker D."/>
            <person name="Gharbi K."/>
            <person name="Hall N."/>
            <person name="Watson M."/>
            <person name="Adriaenssens E.M."/>
            <person name="Foster-Nyarko E."/>
            <person name="Jarju S."/>
            <person name="Secka A."/>
            <person name="Antonio M."/>
            <person name="Oren A."/>
            <person name="Chaudhuri R."/>
            <person name="La Ragione R.M."/>
            <person name="Hildebrand F."/>
            <person name="Pallen M.J."/>
        </authorList>
    </citation>
    <scope>NUCLEOTIDE SEQUENCE [LARGE SCALE GENOMIC DNA]</scope>
    <source>
        <strain evidence="3 4">Sa2BVA3</strain>
    </source>
</reference>
<evidence type="ECO:0000313" key="3">
    <source>
        <dbReference type="EMBL" id="MBD7989070.1"/>
    </source>
</evidence>
<evidence type="ECO:0008006" key="5">
    <source>
        <dbReference type="Google" id="ProtNLM"/>
    </source>
</evidence>
<dbReference type="PANTHER" id="PTHR41339:SF1">
    <property type="entry name" value="SECRETED PROTEIN"/>
    <property type="match status" value="1"/>
</dbReference>